<dbReference type="SMART" id="SM00382">
    <property type="entry name" value="AAA"/>
    <property type="match status" value="1"/>
</dbReference>
<reference evidence="5 6" key="1">
    <citation type="submission" date="2017-04" db="EMBL/GenBank/DDBJ databases">
        <authorList>
            <person name="Afonso C.L."/>
            <person name="Miller P.J."/>
            <person name="Scott M.A."/>
            <person name="Spackman E."/>
            <person name="Goraichik I."/>
            <person name="Dimitrov K.M."/>
            <person name="Suarez D.L."/>
            <person name="Swayne D.E."/>
        </authorList>
    </citation>
    <scope>NUCLEOTIDE SEQUENCE [LARGE SCALE GENOMIC DNA]</scope>
    <source>
        <strain evidence="5 6">USBA 355</strain>
    </source>
</reference>
<dbReference type="RefSeq" id="WP_085123644.1">
    <property type="nucleotide sequence ID" value="NZ_FWZX01000012.1"/>
</dbReference>
<dbReference type="GO" id="GO:0016887">
    <property type="term" value="F:ATP hydrolysis activity"/>
    <property type="evidence" value="ECO:0007669"/>
    <property type="project" value="InterPro"/>
</dbReference>
<dbReference type="Pfam" id="PF12399">
    <property type="entry name" value="BCA_ABC_TP_C"/>
    <property type="match status" value="1"/>
</dbReference>
<dbReference type="InterPro" id="IPR051120">
    <property type="entry name" value="ABC_AA/LPS_Transport"/>
</dbReference>
<gene>
    <name evidence="5" type="ORF">SAMN05428998_112114</name>
</gene>
<dbReference type="Pfam" id="PF00005">
    <property type="entry name" value="ABC_tran"/>
    <property type="match status" value="1"/>
</dbReference>
<dbReference type="AlphaFoldDB" id="A0A1Y6BZV7"/>
<dbReference type="InterPro" id="IPR027417">
    <property type="entry name" value="P-loop_NTPase"/>
</dbReference>
<dbReference type="SUPFAM" id="SSF52540">
    <property type="entry name" value="P-loop containing nucleoside triphosphate hydrolases"/>
    <property type="match status" value="1"/>
</dbReference>
<protein>
    <submittedName>
        <fullName evidence="5">Amino acid/amide ABC transporter ATP-binding protein 1, HAAT family</fullName>
    </submittedName>
</protein>
<dbReference type="Gene3D" id="3.40.50.300">
    <property type="entry name" value="P-loop containing nucleotide triphosphate hydrolases"/>
    <property type="match status" value="1"/>
</dbReference>
<feature type="domain" description="ABC transporter" evidence="4">
    <location>
        <begin position="5"/>
        <end position="253"/>
    </location>
</feature>
<dbReference type="PANTHER" id="PTHR45772:SF4">
    <property type="entry name" value="ABC TRANSPORTER ATP-BINDING PROTEIN"/>
    <property type="match status" value="1"/>
</dbReference>
<dbReference type="GO" id="GO:0005524">
    <property type="term" value="F:ATP binding"/>
    <property type="evidence" value="ECO:0007669"/>
    <property type="project" value="UniProtKB-KW"/>
</dbReference>
<name>A0A1Y6BZV7_9PROT</name>
<dbReference type="CDD" id="cd03219">
    <property type="entry name" value="ABC_Mj1267_LivG_branched"/>
    <property type="match status" value="1"/>
</dbReference>
<dbReference type="Proteomes" id="UP000192917">
    <property type="component" value="Unassembled WGS sequence"/>
</dbReference>
<keyword evidence="3 5" id="KW-0067">ATP-binding</keyword>
<evidence type="ECO:0000256" key="1">
    <source>
        <dbReference type="ARBA" id="ARBA00022448"/>
    </source>
</evidence>
<dbReference type="InterPro" id="IPR003593">
    <property type="entry name" value="AAA+_ATPase"/>
</dbReference>
<dbReference type="InterPro" id="IPR003439">
    <property type="entry name" value="ABC_transporter-like_ATP-bd"/>
</dbReference>
<organism evidence="5 6">
    <name type="scientific">Tistlia consotensis USBA 355</name>
    <dbReference type="NCBI Taxonomy" id="560819"/>
    <lineage>
        <taxon>Bacteria</taxon>
        <taxon>Pseudomonadati</taxon>
        <taxon>Pseudomonadota</taxon>
        <taxon>Alphaproteobacteria</taxon>
        <taxon>Rhodospirillales</taxon>
        <taxon>Rhodovibrionaceae</taxon>
        <taxon>Tistlia</taxon>
    </lineage>
</organism>
<evidence type="ECO:0000259" key="4">
    <source>
        <dbReference type="PROSITE" id="PS50893"/>
    </source>
</evidence>
<proteinExistence type="predicted"/>
<evidence type="ECO:0000256" key="2">
    <source>
        <dbReference type="ARBA" id="ARBA00022741"/>
    </source>
</evidence>
<keyword evidence="6" id="KW-1185">Reference proteome</keyword>
<sequence>MPEALTVRRLSLAFSGLRAVDDLSFEVCEGSVCGLIGPNGAGKTTILNCLTRIATPDAGAVSVFGEDLLARPVHALAGLGVMRTFQNLELFSELTALDNVAMGCAAGHRAGWAAELLGLPAARRAREIAYARAEETLAALGLQAVGDRVVADLPFGTQKSVELARALVARPRLLMMDEPAAGMNTAESAALGRAIRDLARERGMTILLVEHDMGLVMSACDRIVVVVQGRRIAEGTPQEIRADRQVIEAYLGQAAA</sequence>
<dbReference type="InterPro" id="IPR032823">
    <property type="entry name" value="BCA_ABC_TP_C"/>
</dbReference>
<evidence type="ECO:0000256" key="3">
    <source>
        <dbReference type="ARBA" id="ARBA00022840"/>
    </source>
</evidence>
<keyword evidence="2" id="KW-0547">Nucleotide-binding</keyword>
<dbReference type="FunFam" id="3.40.50.300:FF:000421">
    <property type="entry name" value="Branched-chain amino acid ABC transporter ATP-binding protein"/>
    <property type="match status" value="1"/>
</dbReference>
<accession>A0A1Y6BZV7</accession>
<evidence type="ECO:0000313" key="5">
    <source>
        <dbReference type="EMBL" id="SMF36890.1"/>
    </source>
</evidence>
<keyword evidence="1" id="KW-0813">Transport</keyword>
<evidence type="ECO:0000313" key="6">
    <source>
        <dbReference type="Proteomes" id="UP000192917"/>
    </source>
</evidence>
<dbReference type="GO" id="GO:0005886">
    <property type="term" value="C:plasma membrane"/>
    <property type="evidence" value="ECO:0007669"/>
    <property type="project" value="TreeGrafter"/>
</dbReference>
<dbReference type="PROSITE" id="PS50893">
    <property type="entry name" value="ABC_TRANSPORTER_2"/>
    <property type="match status" value="1"/>
</dbReference>
<dbReference type="EMBL" id="FWZX01000012">
    <property type="protein sequence ID" value="SMF36890.1"/>
    <property type="molecule type" value="Genomic_DNA"/>
</dbReference>
<dbReference type="STRING" id="560819.SAMN05428998_112114"/>
<dbReference type="PANTHER" id="PTHR45772">
    <property type="entry name" value="CONSERVED COMPONENT OF ABC TRANSPORTER FOR NATURAL AMINO ACIDS-RELATED"/>
    <property type="match status" value="1"/>
</dbReference>